<dbReference type="OrthoDB" id="5106157at2759"/>
<sequence length="1016" mass="115003">MKYRRLLKRCIAMLFRAYRLPPGNRKEVFGTRLTQKQLSYAHAIWKHPTIDSRLSQPRQPSNPGLQDEDEDGEAAYGGERGSEEISEESSEDSGEDSGEESSEEGSSRGGSIDEAEPHDIADLGDPVKELHEGREELTAEDQDSCLVELVLGLCLALATPHRRRRRPELVLGLCLALATQPFLDGQPSSTVLVYFSGILGLNTLSNTFATAREYTPHLSGLIYTLRLLFLEYALPLRAYPLLKVQQRPRKRQLDRLQRVRRRHTVLGSESPFDEFISLRAFGRTLAKTDVPPFLLRWSDDGETVSLGDDIVITMDKFRLLSAHLIQEAERLCKELMFDWAPAVDLTRIKDDMTNSRDGESFVTNPSNGLSEAYLNLCHRACTNHRSQLIRNATWHWPEIVRYQKKEEALREALMSCLDLLGGQKPRGSELLSLYCVNGQHGPRAIYVYNASMIYIVRHHKAKSTTNCEFIVARFLPVEVGHVLFNYLVYVRPFIDMLHREGQSAHGLEGSSSPFLFRSGTMLGSKPWSSGRLNLVTKRVTSQIWETSVTSQKLRQLCIGITEKHVREVHQNFNRFDDRSEKAHRNVIFAWQSGHRPLQRGSTYGLDGAFPTTMQPQLLELYSWASSRWHEFLHLPSRASRKFCEGRNSLTDSDEAVMQQRGHALHRNSSKRQRSWFRSLDDESQPAKRLYKDPDPASWASSSRQSAVSSGDFLASPMSANWIPGQRISRSLFGRPSSSTSAQALDERRAIIEFLRNSDDNAEDTLKTRLFCHASGVELSANHNMGDCPTLEGERARLLYDWLHGLRLESFSVGHGPCSLCLATNDFCEGLSVNQGIGETDTTEDKTYRRRLRDSSSGSNGLCQNRRAVGKTIAALCAWHDQVLGKALTELVLSVDGIDLGVEHQARHWFERQNPQMCSIPQILVVFGMVVSAFEFLRSKRGGQHGCEERKDRFKLRNTRQGVFQRATTSGSEITRADSDDDLEKTGSSSRDDAFKRIIQMHKQQADRFRAKMKEKA</sequence>
<dbReference type="Proteomes" id="UP000054481">
    <property type="component" value="Unassembled WGS sequence"/>
</dbReference>
<proteinExistence type="predicted"/>
<accession>A0A0F7ZWI3</accession>
<evidence type="ECO:0000313" key="3">
    <source>
        <dbReference type="Proteomes" id="UP000054481"/>
    </source>
</evidence>
<protein>
    <submittedName>
        <fullName evidence="2">Uncharacterized protein</fullName>
    </submittedName>
</protein>
<dbReference type="AlphaFoldDB" id="A0A0F7ZWI3"/>
<feature type="compositionally biased region" description="Acidic residues" evidence="1">
    <location>
        <begin position="84"/>
        <end position="103"/>
    </location>
</feature>
<feature type="region of interest" description="Disordered" evidence="1">
    <location>
        <begin position="50"/>
        <end position="123"/>
    </location>
</feature>
<evidence type="ECO:0000256" key="1">
    <source>
        <dbReference type="SAM" id="MobiDB-lite"/>
    </source>
</evidence>
<reference evidence="2 3" key="1">
    <citation type="journal article" date="2014" name="Genome Biol. Evol.">
        <title>Comparative genomics and transcriptomics analyses reveal divergent lifestyle features of nematode endoparasitic fungus Hirsutella minnesotensis.</title>
        <authorList>
            <person name="Lai Y."/>
            <person name="Liu K."/>
            <person name="Zhang X."/>
            <person name="Zhang X."/>
            <person name="Li K."/>
            <person name="Wang N."/>
            <person name="Shu C."/>
            <person name="Wu Y."/>
            <person name="Wang C."/>
            <person name="Bushley K.E."/>
            <person name="Xiang M."/>
            <person name="Liu X."/>
        </authorList>
    </citation>
    <scope>NUCLEOTIDE SEQUENCE [LARGE SCALE GENOMIC DNA]</scope>
    <source>
        <strain evidence="2 3">3608</strain>
    </source>
</reference>
<keyword evidence="3" id="KW-1185">Reference proteome</keyword>
<name>A0A0F7ZWI3_9HYPO</name>
<feature type="region of interest" description="Disordered" evidence="1">
    <location>
        <begin position="964"/>
        <end position="994"/>
    </location>
</feature>
<organism evidence="2 3">
    <name type="scientific">Hirsutella minnesotensis 3608</name>
    <dbReference type="NCBI Taxonomy" id="1043627"/>
    <lineage>
        <taxon>Eukaryota</taxon>
        <taxon>Fungi</taxon>
        <taxon>Dikarya</taxon>
        <taxon>Ascomycota</taxon>
        <taxon>Pezizomycotina</taxon>
        <taxon>Sordariomycetes</taxon>
        <taxon>Hypocreomycetidae</taxon>
        <taxon>Hypocreales</taxon>
        <taxon>Ophiocordycipitaceae</taxon>
        <taxon>Hirsutella</taxon>
    </lineage>
</organism>
<feature type="compositionally biased region" description="Polar residues" evidence="1">
    <location>
        <begin position="52"/>
        <end position="64"/>
    </location>
</feature>
<gene>
    <name evidence="2" type="ORF">HIM_11581</name>
</gene>
<evidence type="ECO:0000313" key="2">
    <source>
        <dbReference type="EMBL" id="KJZ69022.1"/>
    </source>
</evidence>
<dbReference type="EMBL" id="KQ030775">
    <property type="protein sequence ID" value="KJZ69022.1"/>
    <property type="molecule type" value="Genomic_DNA"/>
</dbReference>